<dbReference type="GO" id="GO:0005829">
    <property type="term" value="C:cytosol"/>
    <property type="evidence" value="ECO:0007669"/>
    <property type="project" value="TreeGrafter"/>
</dbReference>
<feature type="binding site" evidence="10">
    <location>
        <position position="84"/>
    </location>
    <ligand>
        <name>Mg(2+)</name>
        <dbReference type="ChEBI" id="CHEBI:18420"/>
    </ligand>
</feature>
<sequence>MQWVDFGSEGEMPEKRELVLGTHNKKKGAEMAKLLAPLGIELRTLAQTPRAIEVEEDADSFAGNAEKKATEQAIHLGMWVLAEDSGLCVDALAGEPGIYSARFSGLEATDESNNRLLLEKLAGVQDARRTAHYVCCMRLASPSGEIMAASEGVCCGRIVRQERGTGGFGYDPLFELIEYRRTFGEMGGAVKAMLSHRARASRRLLPQLRQLQISGKWGRESP</sequence>
<dbReference type="eggNOG" id="COG0127">
    <property type="taxonomic scope" value="Bacteria"/>
</dbReference>
<evidence type="ECO:0000256" key="11">
    <source>
        <dbReference type="RuleBase" id="RU003781"/>
    </source>
</evidence>
<dbReference type="Proteomes" id="UP000004358">
    <property type="component" value="Unassembled WGS sequence"/>
</dbReference>
<dbReference type="GO" id="GO:0035870">
    <property type="term" value="F:dITP diphosphatase activity"/>
    <property type="evidence" value="ECO:0007669"/>
    <property type="project" value="UniProtKB-UniRule"/>
</dbReference>
<dbReference type="Pfam" id="PF01725">
    <property type="entry name" value="Ham1p_like"/>
    <property type="match status" value="1"/>
</dbReference>
<dbReference type="STRING" id="314230.DSM3645_06846"/>
<evidence type="ECO:0000256" key="4">
    <source>
        <dbReference type="ARBA" id="ARBA00022741"/>
    </source>
</evidence>
<comment type="catalytic activity">
    <reaction evidence="9 10">
        <text>XTP + H2O = XMP + diphosphate + H(+)</text>
        <dbReference type="Rhea" id="RHEA:28610"/>
        <dbReference type="ChEBI" id="CHEBI:15377"/>
        <dbReference type="ChEBI" id="CHEBI:15378"/>
        <dbReference type="ChEBI" id="CHEBI:33019"/>
        <dbReference type="ChEBI" id="CHEBI:57464"/>
        <dbReference type="ChEBI" id="CHEBI:61314"/>
        <dbReference type="EC" id="3.6.1.66"/>
    </reaction>
</comment>
<proteinExistence type="inferred from homology"/>
<dbReference type="InterPro" id="IPR002637">
    <property type="entry name" value="RdgB/HAM1"/>
</dbReference>
<dbReference type="GO" id="GO:0036222">
    <property type="term" value="F:XTP diphosphatase activity"/>
    <property type="evidence" value="ECO:0007669"/>
    <property type="project" value="UniProtKB-UniRule"/>
</dbReference>
<dbReference type="InterPro" id="IPR020922">
    <property type="entry name" value="dITP/XTP_pyrophosphatase"/>
</dbReference>
<comment type="cofactor">
    <cofactor evidence="10">
        <name>Mg(2+)</name>
        <dbReference type="ChEBI" id="CHEBI:18420"/>
    </cofactor>
    <text evidence="10">Binds 1 Mg(2+) ion per subunit.</text>
</comment>
<dbReference type="SUPFAM" id="SSF52972">
    <property type="entry name" value="ITPase-like"/>
    <property type="match status" value="1"/>
</dbReference>
<protein>
    <recommendedName>
        <fullName evidence="10">dITP/XTP pyrophosphatase</fullName>
        <ecNumber evidence="10">3.6.1.66</ecNumber>
    </recommendedName>
    <alternativeName>
        <fullName evidence="10">Non-canonical purine NTP pyrophosphatase</fullName>
    </alternativeName>
    <alternativeName>
        <fullName evidence="10">Non-standard purine NTP pyrophosphatase</fullName>
    </alternativeName>
    <alternativeName>
        <fullName evidence="10">Nucleoside-triphosphate diphosphatase</fullName>
    </alternativeName>
    <alternativeName>
        <fullName evidence="10">Nucleoside-triphosphate pyrophosphatase</fullName>
        <shortName evidence="10">NTPase</shortName>
    </alternativeName>
</protein>
<evidence type="ECO:0000256" key="8">
    <source>
        <dbReference type="ARBA" id="ARBA00051875"/>
    </source>
</evidence>
<comment type="subunit">
    <text evidence="2 10">Homodimer.</text>
</comment>
<organism evidence="12 13">
    <name type="scientific">Blastopirellula marina DSM 3645</name>
    <dbReference type="NCBI Taxonomy" id="314230"/>
    <lineage>
        <taxon>Bacteria</taxon>
        <taxon>Pseudomonadati</taxon>
        <taxon>Planctomycetota</taxon>
        <taxon>Planctomycetia</taxon>
        <taxon>Pirellulales</taxon>
        <taxon>Pirellulaceae</taxon>
        <taxon>Blastopirellula</taxon>
    </lineage>
</organism>
<dbReference type="GO" id="GO:0017111">
    <property type="term" value="F:ribonucleoside triphosphate phosphatase activity"/>
    <property type="evidence" value="ECO:0007669"/>
    <property type="project" value="InterPro"/>
</dbReference>
<comment type="catalytic activity">
    <reaction evidence="8 10">
        <text>dITP + H2O = dIMP + diphosphate + H(+)</text>
        <dbReference type="Rhea" id="RHEA:28342"/>
        <dbReference type="ChEBI" id="CHEBI:15377"/>
        <dbReference type="ChEBI" id="CHEBI:15378"/>
        <dbReference type="ChEBI" id="CHEBI:33019"/>
        <dbReference type="ChEBI" id="CHEBI:61194"/>
        <dbReference type="ChEBI" id="CHEBI:61382"/>
        <dbReference type="EC" id="3.6.1.66"/>
    </reaction>
</comment>
<comment type="similarity">
    <text evidence="1 10 11">Belongs to the HAM1 NTPase family.</text>
</comment>
<evidence type="ECO:0000256" key="1">
    <source>
        <dbReference type="ARBA" id="ARBA00008023"/>
    </source>
</evidence>
<evidence type="ECO:0000256" key="7">
    <source>
        <dbReference type="ARBA" id="ARBA00023080"/>
    </source>
</evidence>
<feature type="binding site" evidence="10">
    <location>
        <position position="55"/>
    </location>
    <ligand>
        <name>Mg(2+)</name>
        <dbReference type="ChEBI" id="CHEBI:18420"/>
    </ligand>
</feature>
<evidence type="ECO:0000256" key="3">
    <source>
        <dbReference type="ARBA" id="ARBA00022723"/>
    </source>
</evidence>
<evidence type="ECO:0000313" key="12">
    <source>
        <dbReference type="EMBL" id="EAQ78388.1"/>
    </source>
</evidence>
<dbReference type="GO" id="GO:0009117">
    <property type="term" value="P:nucleotide metabolic process"/>
    <property type="evidence" value="ECO:0007669"/>
    <property type="project" value="UniProtKB-KW"/>
</dbReference>
<dbReference type="FunFam" id="3.90.950.10:FF:000001">
    <property type="entry name" value="dITP/XTP pyrophosphatase"/>
    <property type="match status" value="1"/>
</dbReference>
<dbReference type="GO" id="GO:0036220">
    <property type="term" value="F:ITP diphosphatase activity"/>
    <property type="evidence" value="ECO:0007669"/>
    <property type="project" value="UniProtKB-UniRule"/>
</dbReference>
<evidence type="ECO:0000256" key="5">
    <source>
        <dbReference type="ARBA" id="ARBA00022801"/>
    </source>
</evidence>
<dbReference type="GO" id="GO:0009146">
    <property type="term" value="P:purine nucleoside triphosphate catabolic process"/>
    <property type="evidence" value="ECO:0007669"/>
    <property type="project" value="UniProtKB-UniRule"/>
</dbReference>
<keyword evidence="7 10" id="KW-0546">Nucleotide metabolism</keyword>
<feature type="binding site" evidence="10">
    <location>
        <position position="191"/>
    </location>
    <ligand>
        <name>substrate</name>
    </ligand>
</feature>
<dbReference type="NCBIfam" id="TIGR00042">
    <property type="entry name" value="RdgB/HAM1 family non-canonical purine NTP pyrophosphatase"/>
    <property type="match status" value="1"/>
</dbReference>
<dbReference type="GO" id="GO:0000166">
    <property type="term" value="F:nucleotide binding"/>
    <property type="evidence" value="ECO:0007669"/>
    <property type="project" value="UniProtKB-KW"/>
</dbReference>
<keyword evidence="5 10" id="KW-0378">Hydrolase</keyword>
<feature type="binding site" evidence="10">
    <location>
        <begin position="22"/>
        <end position="27"/>
    </location>
    <ligand>
        <name>substrate</name>
    </ligand>
</feature>
<evidence type="ECO:0000256" key="10">
    <source>
        <dbReference type="HAMAP-Rule" id="MF_01405"/>
    </source>
</evidence>
<accession>A3ZYE0</accession>
<feature type="active site" description="Proton acceptor" evidence="10">
    <location>
        <position position="84"/>
    </location>
</feature>
<dbReference type="EC" id="3.6.1.66" evidence="10"/>
<evidence type="ECO:0000313" key="13">
    <source>
        <dbReference type="Proteomes" id="UP000004358"/>
    </source>
</evidence>
<feature type="binding site" evidence="10">
    <location>
        <position position="85"/>
    </location>
    <ligand>
        <name>substrate</name>
    </ligand>
</feature>
<feature type="binding site" evidence="10">
    <location>
        <begin position="168"/>
        <end position="171"/>
    </location>
    <ligand>
        <name>substrate</name>
    </ligand>
</feature>
<evidence type="ECO:0000256" key="2">
    <source>
        <dbReference type="ARBA" id="ARBA00011738"/>
    </source>
</evidence>
<keyword evidence="6 10" id="KW-0460">Magnesium</keyword>
<feature type="binding site" evidence="10">
    <location>
        <begin position="196"/>
        <end position="197"/>
    </location>
    <ligand>
        <name>substrate</name>
    </ligand>
</feature>
<dbReference type="EMBL" id="AANZ01000021">
    <property type="protein sequence ID" value="EAQ78388.1"/>
    <property type="molecule type" value="Genomic_DNA"/>
</dbReference>
<comment type="function">
    <text evidence="10">Pyrophosphatase that catalyzes the hydrolysis of nucleoside triphosphates to their monophosphate derivatives, with a high preference for the non-canonical purine nucleotides XTP (xanthosine triphosphate), dITP (deoxyinosine triphosphate) and ITP. Seems to function as a house-cleaning enzyme that removes non-canonical purine nucleotides from the nucleotide pool, thus preventing their incorporation into DNA/RNA and avoiding chromosomal lesions.</text>
</comment>
<evidence type="ECO:0000256" key="9">
    <source>
        <dbReference type="ARBA" id="ARBA00052017"/>
    </source>
</evidence>
<reference evidence="12 13" key="1">
    <citation type="submission" date="2006-02" db="EMBL/GenBank/DDBJ databases">
        <authorList>
            <person name="Amann R."/>
            <person name="Ferriera S."/>
            <person name="Johnson J."/>
            <person name="Kravitz S."/>
            <person name="Halpern A."/>
            <person name="Remington K."/>
            <person name="Beeson K."/>
            <person name="Tran B."/>
            <person name="Rogers Y.-H."/>
            <person name="Friedman R."/>
            <person name="Venter J.C."/>
        </authorList>
    </citation>
    <scope>NUCLEOTIDE SEQUENCE [LARGE SCALE GENOMIC DNA]</scope>
    <source>
        <strain evidence="12 13">DSM 3645</strain>
    </source>
</reference>
<dbReference type="AlphaFoldDB" id="A3ZYE0"/>
<dbReference type="PANTHER" id="PTHR11067:SF9">
    <property type="entry name" value="INOSINE TRIPHOSPHATE PYROPHOSPHATASE"/>
    <property type="match status" value="1"/>
</dbReference>
<name>A3ZYE0_9BACT</name>
<dbReference type="Gene3D" id="3.90.950.10">
    <property type="match status" value="1"/>
</dbReference>
<dbReference type="InterPro" id="IPR029001">
    <property type="entry name" value="ITPase-like_fam"/>
</dbReference>
<comment type="catalytic activity">
    <reaction evidence="10">
        <text>ITP + H2O = IMP + diphosphate + H(+)</text>
        <dbReference type="Rhea" id="RHEA:29399"/>
        <dbReference type="ChEBI" id="CHEBI:15377"/>
        <dbReference type="ChEBI" id="CHEBI:15378"/>
        <dbReference type="ChEBI" id="CHEBI:33019"/>
        <dbReference type="ChEBI" id="CHEBI:58053"/>
        <dbReference type="ChEBI" id="CHEBI:61402"/>
        <dbReference type="EC" id="3.6.1.66"/>
    </reaction>
</comment>
<dbReference type="PANTHER" id="PTHR11067">
    <property type="entry name" value="INOSINE TRIPHOSPHATE PYROPHOSPHATASE/HAM1 PROTEIN"/>
    <property type="match status" value="1"/>
</dbReference>
<gene>
    <name evidence="12" type="ORF">DSM3645_06846</name>
</gene>
<keyword evidence="3 10" id="KW-0479">Metal-binding</keyword>
<comment type="caution">
    <text evidence="12">The sequence shown here is derived from an EMBL/GenBank/DDBJ whole genome shotgun (WGS) entry which is preliminary data.</text>
</comment>
<keyword evidence="4 10" id="KW-0547">Nucleotide-binding</keyword>
<dbReference type="CDD" id="cd00515">
    <property type="entry name" value="HAM1"/>
    <property type="match status" value="1"/>
</dbReference>
<dbReference type="GO" id="GO:0046872">
    <property type="term" value="F:metal ion binding"/>
    <property type="evidence" value="ECO:0007669"/>
    <property type="project" value="UniProtKB-KW"/>
</dbReference>
<dbReference type="HOGENOM" id="CLU_082080_0_2_0"/>
<dbReference type="HAMAP" id="MF_01405">
    <property type="entry name" value="Non_canon_purine_NTPase"/>
    <property type="match status" value="1"/>
</dbReference>
<evidence type="ECO:0000256" key="6">
    <source>
        <dbReference type="ARBA" id="ARBA00022842"/>
    </source>
</evidence>